<evidence type="ECO:0000313" key="3">
    <source>
        <dbReference type="Proteomes" id="UP001171945"/>
    </source>
</evidence>
<proteinExistence type="predicted"/>
<dbReference type="Proteomes" id="UP001171945">
    <property type="component" value="Unassembled WGS sequence"/>
</dbReference>
<keyword evidence="3" id="KW-1185">Reference proteome</keyword>
<dbReference type="EMBL" id="JAUCGM010000893">
    <property type="protein sequence ID" value="MDM8563811.1"/>
    <property type="molecule type" value="Genomic_DNA"/>
</dbReference>
<comment type="caution">
    <text evidence="2">The sequence shown here is derived from an EMBL/GenBank/DDBJ whole genome shotgun (WGS) entry which is preliminary data.</text>
</comment>
<feature type="non-terminal residue" evidence="2">
    <location>
        <position position="1"/>
    </location>
</feature>
<evidence type="ECO:0000256" key="1">
    <source>
        <dbReference type="SAM" id="Phobius"/>
    </source>
</evidence>
<feature type="transmembrane region" description="Helical" evidence="1">
    <location>
        <begin position="29"/>
        <end position="46"/>
    </location>
</feature>
<accession>A0ABT7VW69</accession>
<name>A0ABT7VW69_9GAMM</name>
<reference evidence="2" key="1">
    <citation type="submission" date="2023-06" db="EMBL/GenBank/DDBJ databases">
        <title>Uncultivated large filamentous bacteria from sulfidic sediments reveal new species and different genomic features in energy metabolism and defense.</title>
        <authorList>
            <person name="Fonseca A."/>
        </authorList>
    </citation>
    <scope>NUCLEOTIDE SEQUENCE</scope>
    <source>
        <strain evidence="2">HSG4</strain>
    </source>
</reference>
<evidence type="ECO:0000313" key="2">
    <source>
        <dbReference type="EMBL" id="MDM8563811.1"/>
    </source>
</evidence>
<sequence length="66" mass="7448">TSFCCPPRWCKMVGEKVGKKRTLPTLQKILFIFLAFGLLNGCGFHLRGSSGFDFSFVHIKSDLPIR</sequence>
<organism evidence="2 3">
    <name type="scientific">Candidatus Marithioploca araucensis</name>
    <dbReference type="NCBI Taxonomy" id="70273"/>
    <lineage>
        <taxon>Bacteria</taxon>
        <taxon>Pseudomonadati</taxon>
        <taxon>Pseudomonadota</taxon>
        <taxon>Gammaproteobacteria</taxon>
        <taxon>Thiotrichales</taxon>
        <taxon>Thiotrichaceae</taxon>
        <taxon>Candidatus Marithioploca</taxon>
    </lineage>
</organism>
<keyword evidence="1" id="KW-0812">Transmembrane</keyword>
<protein>
    <submittedName>
        <fullName evidence="2">Uncharacterized protein</fullName>
    </submittedName>
</protein>
<gene>
    <name evidence="2" type="ORF">QUF54_10705</name>
</gene>
<keyword evidence="1" id="KW-1133">Transmembrane helix</keyword>
<keyword evidence="1" id="KW-0472">Membrane</keyword>